<evidence type="ECO:0000259" key="1">
    <source>
        <dbReference type="Pfam" id="PF06283"/>
    </source>
</evidence>
<dbReference type="OrthoDB" id="9816308at2"/>
<dbReference type="EMBL" id="RBIQ01000007">
    <property type="protein sequence ID" value="RKR14660.1"/>
    <property type="molecule type" value="Genomic_DNA"/>
</dbReference>
<comment type="caution">
    <text evidence="2">The sequence shown here is derived from an EMBL/GenBank/DDBJ whole genome shotgun (WGS) entry which is preliminary data.</text>
</comment>
<name>A0A495ECQ1_9FLAO</name>
<dbReference type="PANTHER" id="PTHR40469">
    <property type="entry name" value="SECRETED GLYCOSYL HYDROLASE"/>
    <property type="match status" value="1"/>
</dbReference>
<protein>
    <recommendedName>
        <fullName evidence="1">ThuA-like domain-containing protein</fullName>
    </recommendedName>
</protein>
<dbReference type="Gene3D" id="3.40.50.880">
    <property type="match status" value="1"/>
</dbReference>
<dbReference type="SUPFAM" id="SSF52317">
    <property type="entry name" value="Class I glutamine amidotransferase-like"/>
    <property type="match status" value="1"/>
</dbReference>
<proteinExistence type="predicted"/>
<sequence length="257" mass="29163">MKIIIKTTLTLFCVLLLANCGESKKVVATKKDTTIVPSVEKVLVFTKTAGWRHKSIEKGVETLKELGAENLFQVAQTEDSLDFNSANLKKYKLVVFLNTTLNILDEKQQETFEKYIQSGGSFMGIHAACDTEYEWPWYGKLVGAYFNGHPNNPNVREAAINVVNKKHVATSHLKDTWIRKDEWYNYKEINPDVTVIMQLDESTYEGGTNGDNHPIAWYHEFDGGRSFYTGGGHTKEAFDEPNFRKHLLGGIEYCLGR</sequence>
<accession>A0A495ECQ1</accession>
<dbReference type="Proteomes" id="UP000269412">
    <property type="component" value="Unassembled WGS sequence"/>
</dbReference>
<reference evidence="2 3" key="1">
    <citation type="submission" date="2018-10" db="EMBL/GenBank/DDBJ databases">
        <title>Genomic Encyclopedia of Archaeal and Bacterial Type Strains, Phase II (KMG-II): from individual species to whole genera.</title>
        <authorList>
            <person name="Goeker M."/>
        </authorList>
    </citation>
    <scope>NUCLEOTIDE SEQUENCE [LARGE SCALE GENOMIC DNA]</scope>
    <source>
        <strain evidence="2 3">DSM 25230</strain>
    </source>
</reference>
<dbReference type="Pfam" id="PF06283">
    <property type="entry name" value="ThuA"/>
    <property type="match status" value="1"/>
</dbReference>
<evidence type="ECO:0000313" key="3">
    <source>
        <dbReference type="Proteomes" id="UP000269412"/>
    </source>
</evidence>
<keyword evidence="3" id="KW-1185">Reference proteome</keyword>
<gene>
    <name evidence="2" type="ORF">CLV91_0738</name>
</gene>
<dbReference type="PANTHER" id="PTHR40469:SF2">
    <property type="entry name" value="GALACTOSE-BINDING DOMAIN-LIKE SUPERFAMILY PROTEIN"/>
    <property type="match status" value="1"/>
</dbReference>
<evidence type="ECO:0000313" key="2">
    <source>
        <dbReference type="EMBL" id="RKR14660.1"/>
    </source>
</evidence>
<dbReference type="RefSeq" id="WP_121064076.1">
    <property type="nucleotide sequence ID" value="NZ_RBIQ01000007.1"/>
</dbReference>
<organism evidence="2 3">
    <name type="scientific">Maribacter vaceletii</name>
    <dbReference type="NCBI Taxonomy" id="1206816"/>
    <lineage>
        <taxon>Bacteria</taxon>
        <taxon>Pseudomonadati</taxon>
        <taxon>Bacteroidota</taxon>
        <taxon>Flavobacteriia</taxon>
        <taxon>Flavobacteriales</taxon>
        <taxon>Flavobacteriaceae</taxon>
        <taxon>Maribacter</taxon>
    </lineage>
</organism>
<dbReference type="InterPro" id="IPR029010">
    <property type="entry name" value="ThuA-like"/>
</dbReference>
<dbReference type="AlphaFoldDB" id="A0A495ECQ1"/>
<dbReference type="InterPro" id="IPR029062">
    <property type="entry name" value="Class_I_gatase-like"/>
</dbReference>
<feature type="domain" description="ThuA-like" evidence="1">
    <location>
        <begin position="41"/>
        <end position="254"/>
    </location>
</feature>